<dbReference type="GO" id="GO:0050661">
    <property type="term" value="F:NADP binding"/>
    <property type="evidence" value="ECO:0007669"/>
    <property type="project" value="InterPro"/>
</dbReference>
<name>A0A9X1ADY2_9HYPH</name>
<feature type="binding site" description="in other chain" evidence="13">
    <location>
        <position position="192"/>
    </location>
    <ligand>
        <name>substrate</name>
        <note>ligand shared between dimeric partners</note>
    </ligand>
</feature>
<dbReference type="PIRSF" id="PIRSF000109">
    <property type="entry name" value="6PGD"/>
    <property type="match status" value="1"/>
</dbReference>
<dbReference type="GO" id="GO:0006098">
    <property type="term" value="P:pentose-phosphate shunt"/>
    <property type="evidence" value="ECO:0007669"/>
    <property type="project" value="UniProtKB-KW"/>
</dbReference>
<dbReference type="PRINTS" id="PR00076">
    <property type="entry name" value="6PGDHDRGNASE"/>
</dbReference>
<dbReference type="PANTHER" id="PTHR11811">
    <property type="entry name" value="6-PHOSPHOGLUCONATE DEHYDROGENASE"/>
    <property type="match status" value="1"/>
</dbReference>
<feature type="binding site" description="in other chain" evidence="13">
    <location>
        <position position="104"/>
    </location>
    <ligand>
        <name>substrate</name>
        <note>ligand shared between dimeric partners</note>
    </ligand>
</feature>
<sequence length="473" mass="50116">MEKAEIGLIGLGTMGSNLALNIAEKGHRIAVFNRTPARTQAFVESAGALRDMVVPCASIEELTDAIRPPRPVIIMVLAGTPVDEQIAALRGVMSANDIIIDAGNANFRDTMRRFKELEGSGLTFIGMGVSGGEEGARHGPSIMVGGTPESYQRVEGVLTAISAKFKGEPCAAWLGTDGAGHFVKTIHNGIEYADMQMIAEIYGILRDGLGMRPKEIAPVFAGWNKGRLESYLIEITASVLEADDPKTGRPVVDIILDRAGQKGTGKWSVIEAQQLGIPATAIEAAVAARVLSSMKDERLAAEKAYGANALKFAGDRGDVLGDLELALFAGKIAAYAQGFAVMAGASKEFGWNLPMPTIAKIWRAGCIIRSQFLDTIAEAFGKADPSTNLLMVPAFVEMMGKAHPSLRRIVARAAEAGLPVPALSSALAYFDGYRQGRGSTDLTQAQRDFFGAHGFERIDAPGAFHGPWGSGAA</sequence>
<dbReference type="InterPro" id="IPR008927">
    <property type="entry name" value="6-PGluconate_DH-like_C_sf"/>
</dbReference>
<dbReference type="InterPro" id="IPR006113">
    <property type="entry name" value="6PGDH_Gnd/GntZ"/>
</dbReference>
<dbReference type="PROSITE" id="PS00461">
    <property type="entry name" value="6PGD"/>
    <property type="match status" value="1"/>
</dbReference>
<dbReference type="NCBIfam" id="TIGR00873">
    <property type="entry name" value="gnd"/>
    <property type="match status" value="1"/>
</dbReference>
<comment type="pathway">
    <text evidence="2 11 15">Carbohydrate degradation; pentose phosphate pathway; D-ribulose 5-phosphate from D-glucose 6-phosphate (oxidative stage): step 3/3.</text>
</comment>
<comment type="similarity">
    <text evidence="3 11 15">Belongs to the 6-phosphogluconate dehydrogenase family.</text>
</comment>
<dbReference type="EC" id="1.1.1.44" evidence="5 11"/>
<evidence type="ECO:0000256" key="4">
    <source>
        <dbReference type="ARBA" id="ARBA00011738"/>
    </source>
</evidence>
<evidence type="ECO:0000256" key="9">
    <source>
        <dbReference type="ARBA" id="ARBA00023126"/>
    </source>
</evidence>
<dbReference type="SUPFAM" id="SSF48179">
    <property type="entry name" value="6-phosphogluconate dehydrogenase C-terminal domain-like"/>
    <property type="match status" value="1"/>
</dbReference>
<evidence type="ECO:0000256" key="11">
    <source>
        <dbReference type="PIRNR" id="PIRNR000109"/>
    </source>
</evidence>
<dbReference type="InterPro" id="IPR006184">
    <property type="entry name" value="6PGdom_BS"/>
</dbReference>
<dbReference type="EMBL" id="JAFLWW010000006">
    <property type="protein sequence ID" value="MBT1158076.1"/>
    <property type="molecule type" value="Genomic_DNA"/>
</dbReference>
<comment type="caution">
    <text evidence="17">The sequence shown here is derived from an EMBL/GenBank/DDBJ whole genome shotgun (WGS) entry which is preliminary data.</text>
</comment>
<feature type="active site" description="Proton acceptor" evidence="12">
    <location>
        <position position="184"/>
    </location>
</feature>
<reference evidence="17" key="2">
    <citation type="submission" date="2021-03" db="EMBL/GenBank/DDBJ databases">
        <authorList>
            <person name="Artuso I."/>
            <person name="Turrini P."/>
            <person name="Pirolo M."/>
            <person name="Lugli G.A."/>
            <person name="Ventura M."/>
            <person name="Visca P."/>
        </authorList>
    </citation>
    <scope>NUCLEOTIDE SEQUENCE</scope>
    <source>
        <strain evidence="17">LMG 26462</strain>
    </source>
</reference>
<feature type="binding site" description="in other chain" evidence="13">
    <location>
        <begin position="187"/>
        <end position="188"/>
    </location>
    <ligand>
        <name>substrate</name>
        <note>ligand shared between dimeric partners</note>
    </ligand>
</feature>
<evidence type="ECO:0000313" key="17">
    <source>
        <dbReference type="EMBL" id="MBT1158076.1"/>
    </source>
</evidence>
<dbReference type="FunFam" id="1.10.1040.10:FF:000002">
    <property type="entry name" value="6-phosphogluconate dehydrogenase, decarboxylating"/>
    <property type="match status" value="1"/>
</dbReference>
<gene>
    <name evidence="17" type="primary">gndA</name>
    <name evidence="17" type="ORF">J1C56_20980</name>
</gene>
<evidence type="ECO:0000256" key="8">
    <source>
        <dbReference type="ARBA" id="ARBA00023064"/>
    </source>
</evidence>
<dbReference type="GO" id="GO:0019521">
    <property type="term" value="P:D-gluconate metabolic process"/>
    <property type="evidence" value="ECO:0007669"/>
    <property type="project" value="UniProtKB-KW"/>
</dbReference>
<evidence type="ECO:0000256" key="13">
    <source>
        <dbReference type="PIRSR" id="PIRSR000109-2"/>
    </source>
</evidence>
<feature type="binding site" evidence="13">
    <location>
        <position position="447"/>
    </location>
    <ligand>
        <name>substrate</name>
        <note>ligand shared between dimeric partners</note>
    </ligand>
</feature>
<protein>
    <recommendedName>
        <fullName evidence="6 11">6-phosphogluconate dehydrogenase, decarboxylating</fullName>
        <ecNumber evidence="5 11">1.1.1.44</ecNumber>
    </recommendedName>
</protein>
<dbReference type="SMART" id="SM01350">
    <property type="entry name" value="6PGD"/>
    <property type="match status" value="1"/>
</dbReference>
<evidence type="ECO:0000259" key="16">
    <source>
        <dbReference type="SMART" id="SM01350"/>
    </source>
</evidence>
<dbReference type="Gene3D" id="3.40.50.720">
    <property type="entry name" value="NAD(P)-binding Rossmann-like Domain"/>
    <property type="match status" value="1"/>
</dbReference>
<evidence type="ECO:0000256" key="1">
    <source>
        <dbReference type="ARBA" id="ARBA00002526"/>
    </source>
</evidence>
<evidence type="ECO:0000256" key="15">
    <source>
        <dbReference type="RuleBase" id="RU000485"/>
    </source>
</evidence>
<feature type="domain" description="6-phosphogluconate dehydrogenase C-terminal" evidence="16">
    <location>
        <begin position="180"/>
        <end position="469"/>
    </location>
</feature>
<organism evidence="17 18">
    <name type="scientific">Aminobacter anthyllidis</name>
    <dbReference type="NCBI Taxonomy" id="1035067"/>
    <lineage>
        <taxon>Bacteria</taxon>
        <taxon>Pseudomonadati</taxon>
        <taxon>Pseudomonadota</taxon>
        <taxon>Alphaproteobacteria</taxon>
        <taxon>Hyphomicrobiales</taxon>
        <taxon>Phyllobacteriaceae</taxon>
        <taxon>Aminobacter</taxon>
    </lineage>
</organism>
<dbReference type="AlphaFoldDB" id="A0A9X1ADY2"/>
<dbReference type="InterPro" id="IPR036291">
    <property type="entry name" value="NAD(P)-bd_dom_sf"/>
</dbReference>
<evidence type="ECO:0000256" key="3">
    <source>
        <dbReference type="ARBA" id="ARBA00008419"/>
    </source>
</evidence>
<accession>A0A9X1ADY2</accession>
<dbReference type="Gene3D" id="1.10.1040.10">
    <property type="entry name" value="N-(1-d-carboxylethyl)-l-norvaline Dehydrogenase, domain 2"/>
    <property type="match status" value="1"/>
</dbReference>
<evidence type="ECO:0000256" key="2">
    <source>
        <dbReference type="ARBA" id="ARBA00004874"/>
    </source>
</evidence>
<evidence type="ECO:0000256" key="5">
    <source>
        <dbReference type="ARBA" id="ARBA00013011"/>
    </source>
</evidence>
<keyword evidence="11 15" id="KW-0521">NADP</keyword>
<evidence type="ECO:0000256" key="12">
    <source>
        <dbReference type="PIRSR" id="PIRSR000109-1"/>
    </source>
</evidence>
<dbReference type="Pfam" id="PF00393">
    <property type="entry name" value="6PGD"/>
    <property type="match status" value="1"/>
</dbReference>
<comment type="catalytic activity">
    <reaction evidence="10 11 15">
        <text>6-phospho-D-gluconate + NADP(+) = D-ribulose 5-phosphate + CO2 + NADPH</text>
        <dbReference type="Rhea" id="RHEA:10116"/>
        <dbReference type="ChEBI" id="CHEBI:16526"/>
        <dbReference type="ChEBI" id="CHEBI:57783"/>
        <dbReference type="ChEBI" id="CHEBI:58121"/>
        <dbReference type="ChEBI" id="CHEBI:58349"/>
        <dbReference type="ChEBI" id="CHEBI:58759"/>
        <dbReference type="EC" id="1.1.1.44"/>
    </reaction>
</comment>
<evidence type="ECO:0000256" key="6">
    <source>
        <dbReference type="ARBA" id="ARBA00018193"/>
    </source>
</evidence>
<dbReference type="NCBIfam" id="NF006765">
    <property type="entry name" value="PRK09287.1"/>
    <property type="match status" value="1"/>
</dbReference>
<keyword evidence="18" id="KW-1185">Reference proteome</keyword>
<dbReference type="Proteomes" id="UP001138921">
    <property type="component" value="Unassembled WGS sequence"/>
</dbReference>
<comment type="subunit">
    <text evidence="4 11">Homodimer.</text>
</comment>
<evidence type="ECO:0000256" key="7">
    <source>
        <dbReference type="ARBA" id="ARBA00023002"/>
    </source>
</evidence>
<feature type="binding site" evidence="13">
    <location>
        <position position="453"/>
    </location>
    <ligand>
        <name>substrate</name>
        <note>ligand shared between dimeric partners</note>
    </ligand>
</feature>
<reference evidence="17" key="1">
    <citation type="journal article" date="2021" name="Microorganisms">
        <title>Phylogenomic Reconstruction and Metabolic Potential of the Genus Aminobacter.</title>
        <authorList>
            <person name="Artuso I."/>
            <person name="Turrini P."/>
            <person name="Pirolo M."/>
            <person name="Lugli G.A."/>
            <person name="Ventura M."/>
            <person name="Visca P."/>
        </authorList>
    </citation>
    <scope>NUCLEOTIDE SEQUENCE</scope>
    <source>
        <strain evidence="17">LMG 26462</strain>
    </source>
</reference>
<dbReference type="InterPro" id="IPR006183">
    <property type="entry name" value="Pgluconate_DH"/>
</dbReference>
<feature type="binding site" evidence="14">
    <location>
        <position position="104"/>
    </location>
    <ligand>
        <name>NADP(+)</name>
        <dbReference type="ChEBI" id="CHEBI:58349"/>
    </ligand>
</feature>
<feature type="binding site" evidence="14">
    <location>
        <begin position="76"/>
        <end position="78"/>
    </location>
    <ligand>
        <name>NADP(+)</name>
        <dbReference type="ChEBI" id="CHEBI:58349"/>
    </ligand>
</feature>
<feature type="active site" description="Proton donor" evidence="12">
    <location>
        <position position="191"/>
    </location>
</feature>
<dbReference type="SUPFAM" id="SSF51735">
    <property type="entry name" value="NAD(P)-binding Rossmann-fold domains"/>
    <property type="match status" value="1"/>
</dbReference>
<feature type="binding site" description="in other chain" evidence="13">
    <location>
        <position position="289"/>
    </location>
    <ligand>
        <name>substrate</name>
        <note>ligand shared between dimeric partners</note>
    </ligand>
</feature>
<dbReference type="InterPro" id="IPR006115">
    <property type="entry name" value="6PGDH_NADP-bd"/>
</dbReference>
<keyword evidence="8 15" id="KW-0311">Gluconate utilization</keyword>
<feature type="binding site" description="in other chain" evidence="13">
    <location>
        <begin position="130"/>
        <end position="132"/>
    </location>
    <ligand>
        <name>substrate</name>
        <note>ligand shared between dimeric partners</note>
    </ligand>
</feature>
<dbReference type="RefSeq" id="WP_214392003.1">
    <property type="nucleotide sequence ID" value="NZ_JAFLWW010000006.1"/>
</dbReference>
<dbReference type="Pfam" id="PF03446">
    <property type="entry name" value="NAD_binding_2"/>
    <property type="match status" value="1"/>
</dbReference>
<dbReference type="InterPro" id="IPR006114">
    <property type="entry name" value="6PGDH_C"/>
</dbReference>
<keyword evidence="7 11" id="KW-0560">Oxidoreductase</keyword>
<dbReference type="InterPro" id="IPR013328">
    <property type="entry name" value="6PGD_dom2"/>
</dbReference>
<evidence type="ECO:0000313" key="18">
    <source>
        <dbReference type="Proteomes" id="UP001138921"/>
    </source>
</evidence>
<evidence type="ECO:0000256" key="14">
    <source>
        <dbReference type="PIRSR" id="PIRSR000109-3"/>
    </source>
</evidence>
<evidence type="ECO:0000256" key="10">
    <source>
        <dbReference type="ARBA" id="ARBA00048640"/>
    </source>
</evidence>
<feature type="binding site" evidence="14">
    <location>
        <begin position="10"/>
        <end position="15"/>
    </location>
    <ligand>
        <name>NADP(+)</name>
        <dbReference type="ChEBI" id="CHEBI:58349"/>
    </ligand>
</feature>
<comment type="function">
    <text evidence="1 11">Catalyzes the oxidative decarboxylation of 6-phosphogluconate to ribulose 5-phosphate and CO(2), with concomitant reduction of NADP to NADPH.</text>
</comment>
<dbReference type="Gene3D" id="1.20.5.320">
    <property type="entry name" value="6-Phosphogluconate Dehydrogenase, domain 3"/>
    <property type="match status" value="1"/>
</dbReference>
<keyword evidence="9 11" id="KW-0570">Pentose shunt</keyword>
<feature type="binding site" evidence="14">
    <location>
        <begin position="33"/>
        <end position="35"/>
    </location>
    <ligand>
        <name>NADP(+)</name>
        <dbReference type="ChEBI" id="CHEBI:58349"/>
    </ligand>
</feature>
<proteinExistence type="inferred from homology"/>
<dbReference type="GO" id="GO:0004616">
    <property type="term" value="F:phosphogluconate dehydrogenase (decarboxylating) activity"/>
    <property type="evidence" value="ECO:0007669"/>
    <property type="project" value="UniProtKB-EC"/>
</dbReference>
<feature type="binding site" description="in other chain" evidence="13">
    <location>
        <position position="262"/>
    </location>
    <ligand>
        <name>substrate</name>
        <note>ligand shared between dimeric partners</note>
    </ligand>
</feature>